<evidence type="ECO:0000259" key="3">
    <source>
        <dbReference type="Pfam" id="PF05422"/>
    </source>
</evidence>
<evidence type="ECO:0000256" key="2">
    <source>
        <dbReference type="SAM" id="Coils"/>
    </source>
</evidence>
<keyword evidence="2" id="KW-0175">Coiled coil</keyword>
<comment type="similarity">
    <text evidence="1">Belongs to the SIN1 family.</text>
</comment>
<gene>
    <name evidence="6" type="ORF">V1478_007080</name>
</gene>
<dbReference type="GO" id="GO:0031932">
    <property type="term" value="C:TORC2 complex"/>
    <property type="evidence" value="ECO:0007669"/>
    <property type="project" value="UniProtKB-ARBA"/>
</dbReference>
<comment type="caution">
    <text evidence="6">The sequence shown here is derived from an EMBL/GenBank/DDBJ whole genome shotgun (WGS) entry which is preliminary data.</text>
</comment>
<accession>A0ABD2B254</accession>
<evidence type="ECO:0000256" key="1">
    <source>
        <dbReference type="ARBA" id="ARBA00009407"/>
    </source>
</evidence>
<dbReference type="InterPro" id="IPR011993">
    <property type="entry name" value="PH-like_dom_sf"/>
</dbReference>
<evidence type="ECO:0000259" key="5">
    <source>
        <dbReference type="Pfam" id="PF16979"/>
    </source>
</evidence>
<sequence length="466" mass="54052">MALYDNQHWLLSHIRDSFLSTDDTGMCEMVMLGEDIPKELRSNGILQCYPGMEESDDEDLDALAESYDIQMDMEFSHRQRSNTAQRLEKMDLERKKAAKIKHVKWEHKPNLLSLAEQSKLFQRKDFRKKNTTTNKRLSLLSEQIEKCPNLPQNPFTEYAKFDGNAQVGIAIRKYRIFMCMLPKEERTYPLQIVVIATAKVLEFIGLICYKYASEHPNHSLKEDITKYGLYITEDDGEVDWDFPCLDPREVISKFEFTTLGLVEMKPSDRARHNTIKHIETEVNEELEGKEKEQEEVAKDLAKMEGHTTAMEAPLYQSYRVYIINKVRAKTEIHLGISGEKIEIDPVLTGKGASRFWNRQRAVSYHIDNIAWCEITENKGSKTIFTLVYTPHSSTLDNLSASSSRTHSLHQSASFKNHDFEADSMTAEEIVRKINHILELHSSTSRKEYLAQKERKAARRKSFHLHR</sequence>
<feature type="coiled-coil region" evidence="2">
    <location>
        <begin position="275"/>
        <end position="303"/>
    </location>
</feature>
<dbReference type="EMBL" id="JAUDFV010000133">
    <property type="protein sequence ID" value="KAL2726802.1"/>
    <property type="molecule type" value="Genomic_DNA"/>
</dbReference>
<feature type="domain" description="Sin1 N-terminal" evidence="3">
    <location>
        <begin position="46"/>
        <end position="126"/>
    </location>
</feature>
<reference evidence="6 7" key="1">
    <citation type="journal article" date="2024" name="Ann. Entomol. Soc. Am.">
        <title>Genomic analyses of the southern and eastern yellowjacket wasps (Hymenoptera: Vespidae) reveal evolutionary signatures of social life.</title>
        <authorList>
            <person name="Catto M.A."/>
            <person name="Caine P.B."/>
            <person name="Orr S.E."/>
            <person name="Hunt B.G."/>
            <person name="Goodisman M.A.D."/>
        </authorList>
    </citation>
    <scope>NUCLEOTIDE SEQUENCE [LARGE SCALE GENOMIC DNA]</scope>
    <source>
        <strain evidence="6">233</strain>
        <tissue evidence="6">Head and thorax</tissue>
    </source>
</reference>
<dbReference type="Pfam" id="PF05422">
    <property type="entry name" value="SIN1"/>
    <property type="match status" value="2"/>
</dbReference>
<feature type="domain" description="CRIM" evidence="4">
    <location>
        <begin position="138"/>
        <end position="271"/>
    </location>
</feature>
<dbReference type="Pfam" id="PF16978">
    <property type="entry name" value="CRIM"/>
    <property type="match status" value="1"/>
</dbReference>
<feature type="domain" description="SIN1-type PH" evidence="5">
    <location>
        <begin position="314"/>
        <end position="438"/>
    </location>
</feature>
<protein>
    <submittedName>
        <fullName evidence="6">Target of rapamycin complex 2 subunit MAPKAP1</fullName>
    </submittedName>
</protein>
<keyword evidence="7" id="KW-1185">Reference proteome</keyword>
<dbReference type="Gene3D" id="2.30.29.30">
    <property type="entry name" value="Pleckstrin-homology domain (PH domain)/Phosphotyrosine-binding domain (PTB)"/>
    <property type="match status" value="1"/>
</dbReference>
<evidence type="ECO:0000259" key="4">
    <source>
        <dbReference type="Pfam" id="PF16978"/>
    </source>
</evidence>
<dbReference type="Proteomes" id="UP001607302">
    <property type="component" value="Unassembled WGS sequence"/>
</dbReference>
<dbReference type="PANTHER" id="PTHR13335">
    <property type="entry name" value="TARGET OF RAPAMYCIN COMPLEX 2 SUBUNIT MAPKAP1"/>
    <property type="match status" value="1"/>
</dbReference>
<evidence type="ECO:0000313" key="6">
    <source>
        <dbReference type="EMBL" id="KAL2726802.1"/>
    </source>
</evidence>
<dbReference type="Pfam" id="PF16979">
    <property type="entry name" value="SIN1_PH"/>
    <property type="match status" value="1"/>
</dbReference>
<dbReference type="AlphaFoldDB" id="A0ABD2B254"/>
<dbReference type="InterPro" id="IPR032679">
    <property type="entry name" value="Sin1_N"/>
</dbReference>
<dbReference type="InterPro" id="IPR031567">
    <property type="entry name" value="CRIM_dom"/>
</dbReference>
<dbReference type="InterPro" id="IPR008828">
    <property type="entry name" value="Sin1/Avo1"/>
</dbReference>
<name>A0ABD2B254_VESSQ</name>
<feature type="domain" description="Sin1 N-terminal" evidence="3">
    <location>
        <begin position="18"/>
        <end position="39"/>
    </location>
</feature>
<dbReference type="PANTHER" id="PTHR13335:SF1">
    <property type="entry name" value="TARGET OF RAPAMYCIN COMPLEX 2 SUBUNIT MAPKAP1"/>
    <property type="match status" value="1"/>
</dbReference>
<dbReference type="InterPro" id="IPR031313">
    <property type="entry name" value="Sin1_PH_dom"/>
</dbReference>
<proteinExistence type="inferred from homology"/>
<evidence type="ECO:0000313" key="7">
    <source>
        <dbReference type="Proteomes" id="UP001607302"/>
    </source>
</evidence>
<organism evidence="6 7">
    <name type="scientific">Vespula squamosa</name>
    <name type="common">Southern yellow jacket</name>
    <name type="synonym">Wasp</name>
    <dbReference type="NCBI Taxonomy" id="30214"/>
    <lineage>
        <taxon>Eukaryota</taxon>
        <taxon>Metazoa</taxon>
        <taxon>Ecdysozoa</taxon>
        <taxon>Arthropoda</taxon>
        <taxon>Hexapoda</taxon>
        <taxon>Insecta</taxon>
        <taxon>Pterygota</taxon>
        <taxon>Neoptera</taxon>
        <taxon>Endopterygota</taxon>
        <taxon>Hymenoptera</taxon>
        <taxon>Apocrita</taxon>
        <taxon>Aculeata</taxon>
        <taxon>Vespoidea</taxon>
        <taxon>Vespidae</taxon>
        <taxon>Vespinae</taxon>
        <taxon>Vespula</taxon>
    </lineage>
</organism>